<evidence type="ECO:0000256" key="4">
    <source>
        <dbReference type="ARBA" id="ARBA00022840"/>
    </source>
</evidence>
<dbReference type="Gene3D" id="3.40.50.300">
    <property type="entry name" value="P-loop containing nucleotide triphosphate hydrolases"/>
    <property type="match status" value="1"/>
</dbReference>
<dbReference type="InterPro" id="IPR003439">
    <property type="entry name" value="ABC_transporter-like_ATP-bd"/>
</dbReference>
<evidence type="ECO:0000256" key="2">
    <source>
        <dbReference type="ARBA" id="ARBA00022448"/>
    </source>
</evidence>
<keyword evidence="8" id="KW-1185">Reference proteome</keyword>
<sequence>MTKGEPVEEQRIASGGGRMTTPPVGPVKAPGHPGAPAASAACAATVPSGAPAPAGAAGAAVHSEPEASGEPAGPGPADSAASAASAATAPAVAAVIETRGLTKRYRGGQLAVDGLDLTVPRGSVFGFLGPNGSGKTTTIRMLMGLIEPSSGTAHVLGEPMPRAGRRVLPRVGALIEGPALYGFLSGRENLVRYDAADPTADPRTRAARVAAALDRVGLAAAAGKKARAYSLGMKQRLGLAAALLQPRELLVLDEPTNGLDPQGMREIRTLVRELAADGTTVFLSSHLLDEIEQVCTHAAVMAQGRLLTQGTVGELASSTRGRLAVTTPDPVDAARVLKEHGLTDLVVLETGVTGELPLSSPSAPLDLADLNAALVRADVRVRSFGVERASLEDAFVALTGEGFDVAG</sequence>
<dbReference type="EMBL" id="JAGIOH010000001">
    <property type="protein sequence ID" value="MBP2403619.1"/>
    <property type="molecule type" value="Genomic_DNA"/>
</dbReference>
<evidence type="ECO:0000259" key="6">
    <source>
        <dbReference type="PROSITE" id="PS50893"/>
    </source>
</evidence>
<organism evidence="7 8">
    <name type="scientific">Streptomyces syringium</name>
    <dbReference type="NCBI Taxonomy" id="76729"/>
    <lineage>
        <taxon>Bacteria</taxon>
        <taxon>Bacillati</taxon>
        <taxon>Actinomycetota</taxon>
        <taxon>Actinomycetes</taxon>
        <taxon>Kitasatosporales</taxon>
        <taxon>Streptomycetaceae</taxon>
        <taxon>Streptomyces</taxon>
    </lineage>
</organism>
<feature type="compositionally biased region" description="Basic and acidic residues" evidence="5">
    <location>
        <begin position="1"/>
        <end position="11"/>
    </location>
</feature>
<feature type="domain" description="ABC transporter" evidence="6">
    <location>
        <begin position="96"/>
        <end position="328"/>
    </location>
</feature>
<protein>
    <submittedName>
        <fullName evidence="7">ABC-2 type transport system ATP-binding protein</fullName>
    </submittedName>
</protein>
<dbReference type="SMART" id="SM00382">
    <property type="entry name" value="AAA"/>
    <property type="match status" value="1"/>
</dbReference>
<evidence type="ECO:0000256" key="3">
    <source>
        <dbReference type="ARBA" id="ARBA00022741"/>
    </source>
</evidence>
<gene>
    <name evidence="7" type="ORF">JO379_003088</name>
</gene>
<dbReference type="PROSITE" id="PS00211">
    <property type="entry name" value="ABC_TRANSPORTER_1"/>
    <property type="match status" value="1"/>
</dbReference>
<dbReference type="Proteomes" id="UP001519291">
    <property type="component" value="Unassembled WGS sequence"/>
</dbReference>
<proteinExistence type="inferred from homology"/>
<dbReference type="PANTHER" id="PTHR43335">
    <property type="entry name" value="ABC TRANSPORTER, ATP-BINDING PROTEIN"/>
    <property type="match status" value="1"/>
</dbReference>
<dbReference type="SUPFAM" id="SSF52540">
    <property type="entry name" value="P-loop containing nucleoside triphosphate hydrolases"/>
    <property type="match status" value="1"/>
</dbReference>
<reference evidence="7 8" key="1">
    <citation type="submission" date="2021-03" db="EMBL/GenBank/DDBJ databases">
        <title>Sequencing the genomes of 1000 actinobacteria strains.</title>
        <authorList>
            <person name="Klenk H.-P."/>
        </authorList>
    </citation>
    <scope>NUCLEOTIDE SEQUENCE [LARGE SCALE GENOMIC DNA]</scope>
    <source>
        <strain evidence="7 8">DSM 41480</strain>
    </source>
</reference>
<dbReference type="PANTHER" id="PTHR43335:SF4">
    <property type="entry name" value="ABC TRANSPORTER, ATP-BINDING PROTEIN"/>
    <property type="match status" value="1"/>
</dbReference>
<dbReference type="PROSITE" id="PS50893">
    <property type="entry name" value="ABC_TRANSPORTER_2"/>
    <property type="match status" value="1"/>
</dbReference>
<dbReference type="Pfam" id="PF00005">
    <property type="entry name" value="ABC_tran"/>
    <property type="match status" value="1"/>
</dbReference>
<evidence type="ECO:0000256" key="5">
    <source>
        <dbReference type="SAM" id="MobiDB-lite"/>
    </source>
</evidence>
<keyword evidence="2" id="KW-0813">Transport</keyword>
<evidence type="ECO:0000313" key="7">
    <source>
        <dbReference type="EMBL" id="MBP2403619.1"/>
    </source>
</evidence>
<evidence type="ECO:0000256" key="1">
    <source>
        <dbReference type="ARBA" id="ARBA00005417"/>
    </source>
</evidence>
<feature type="region of interest" description="Disordered" evidence="5">
    <location>
        <begin position="1"/>
        <end position="83"/>
    </location>
</feature>
<evidence type="ECO:0000313" key="8">
    <source>
        <dbReference type="Proteomes" id="UP001519291"/>
    </source>
</evidence>
<keyword evidence="3" id="KW-0547">Nucleotide-binding</keyword>
<comment type="caution">
    <text evidence="7">The sequence shown here is derived from an EMBL/GenBank/DDBJ whole genome shotgun (WGS) entry which is preliminary data.</text>
</comment>
<comment type="similarity">
    <text evidence="1">Belongs to the ABC transporter superfamily.</text>
</comment>
<dbReference type="InterPro" id="IPR003593">
    <property type="entry name" value="AAA+_ATPase"/>
</dbReference>
<accession>A0ABS4Y4C6</accession>
<dbReference type="GO" id="GO:0005524">
    <property type="term" value="F:ATP binding"/>
    <property type="evidence" value="ECO:0007669"/>
    <property type="project" value="UniProtKB-KW"/>
</dbReference>
<feature type="compositionally biased region" description="Low complexity" evidence="5">
    <location>
        <begin position="26"/>
        <end position="83"/>
    </location>
</feature>
<name>A0ABS4Y4C6_9ACTN</name>
<dbReference type="InterPro" id="IPR017871">
    <property type="entry name" value="ABC_transporter-like_CS"/>
</dbReference>
<dbReference type="InterPro" id="IPR027417">
    <property type="entry name" value="P-loop_NTPase"/>
</dbReference>
<keyword evidence="4 7" id="KW-0067">ATP-binding</keyword>